<name>A0ABD5MHJ0_9EURY</name>
<feature type="compositionally biased region" description="Acidic residues" evidence="1">
    <location>
        <begin position="36"/>
        <end position="46"/>
    </location>
</feature>
<evidence type="ECO:0000313" key="3">
    <source>
        <dbReference type="Proteomes" id="UP001589595"/>
    </source>
</evidence>
<keyword evidence="3" id="KW-1185">Reference proteome</keyword>
<sequence length="92" mass="9209">MADITLFELHFHDGIDVGPSSIGGGTDGSDAAEALDAGEADDEDDSSGSGAGKAVGILVAVALLVALAVGAKKLLSDDLEPIEELEDLDEEA</sequence>
<comment type="caution">
    <text evidence="2">The sequence shown here is derived from an EMBL/GenBank/DDBJ whole genome shotgun (WGS) entry which is preliminary data.</text>
</comment>
<proteinExistence type="predicted"/>
<evidence type="ECO:0000313" key="2">
    <source>
        <dbReference type="EMBL" id="MFB9823140.1"/>
    </source>
</evidence>
<reference evidence="2" key="1">
    <citation type="submission" date="2024-09" db="EMBL/GenBank/DDBJ databases">
        <authorList>
            <person name="Sun Q."/>
        </authorList>
    </citation>
    <scope>NUCLEOTIDE SEQUENCE [LARGE SCALE GENOMIC DNA]</scope>
    <source>
        <strain evidence="2">JCM 31273</strain>
    </source>
</reference>
<dbReference type="Proteomes" id="UP001589595">
    <property type="component" value="Unassembled WGS sequence"/>
</dbReference>
<protein>
    <submittedName>
        <fullName evidence="2">Uncharacterized protein</fullName>
    </submittedName>
</protein>
<accession>A0ABD5MHJ0</accession>
<dbReference type="AlphaFoldDB" id="A0ABD5MHJ0"/>
<organism evidence="2 3">
    <name type="scientific">Halobaculum roseum</name>
    <dbReference type="NCBI Taxonomy" id="2175149"/>
    <lineage>
        <taxon>Archaea</taxon>
        <taxon>Methanobacteriati</taxon>
        <taxon>Methanobacteriota</taxon>
        <taxon>Stenosarchaea group</taxon>
        <taxon>Halobacteria</taxon>
        <taxon>Halobacteriales</taxon>
        <taxon>Haloferacaceae</taxon>
        <taxon>Halobaculum</taxon>
    </lineage>
</organism>
<feature type="region of interest" description="Disordered" evidence="1">
    <location>
        <begin position="15"/>
        <end position="50"/>
    </location>
</feature>
<dbReference type="RefSeq" id="WP_222922202.1">
    <property type="nucleotide sequence ID" value="NZ_CP082286.1"/>
</dbReference>
<dbReference type="EMBL" id="JBHMAJ010000001">
    <property type="protein sequence ID" value="MFB9823140.1"/>
    <property type="molecule type" value="Genomic_DNA"/>
</dbReference>
<dbReference type="GeneID" id="67209430"/>
<evidence type="ECO:0000256" key="1">
    <source>
        <dbReference type="SAM" id="MobiDB-lite"/>
    </source>
</evidence>
<gene>
    <name evidence="2" type="ORF">ACFFOL_02915</name>
</gene>